<proteinExistence type="predicted"/>
<protein>
    <submittedName>
        <fullName evidence="1">Uncharacterized protein</fullName>
    </submittedName>
</protein>
<dbReference type="AlphaFoldDB" id="A0A0L6CKC7"/>
<keyword evidence="2" id="KW-1185">Reference proteome</keyword>
<dbReference type="STRING" id="1631356.VV01_14430"/>
<accession>A0A0L6CKC7</accession>
<reference evidence="2" key="1">
    <citation type="submission" date="2015-03" db="EMBL/GenBank/DDBJ databases">
        <title>Luteipulveratus halotolerans sp. nov., a novel actinobacterium (Dermacoccaceae) from Sarawak, Malaysia.</title>
        <authorList>
            <person name="Juboi H."/>
            <person name="Basik A."/>
            <person name="Shamsul S.S."/>
            <person name="Arnold P."/>
            <person name="Schmitt E.K."/>
            <person name="Sanglier J.-J."/>
            <person name="Yeo T."/>
        </authorList>
    </citation>
    <scope>NUCLEOTIDE SEQUENCE [LARGE SCALE GENOMIC DNA]</scope>
    <source>
        <strain evidence="2">C296001</strain>
    </source>
</reference>
<evidence type="ECO:0000313" key="2">
    <source>
        <dbReference type="Proteomes" id="UP000037397"/>
    </source>
</evidence>
<name>A0A0L6CKC7_9MICO</name>
<evidence type="ECO:0000313" key="1">
    <source>
        <dbReference type="EMBL" id="KNX38070.1"/>
    </source>
</evidence>
<dbReference type="Proteomes" id="UP000037397">
    <property type="component" value="Unassembled WGS sequence"/>
</dbReference>
<dbReference type="EMBL" id="LAIR01000002">
    <property type="protein sequence ID" value="KNX38070.1"/>
    <property type="molecule type" value="Genomic_DNA"/>
</dbReference>
<dbReference type="RefSeq" id="WP_050670482.1">
    <property type="nucleotide sequence ID" value="NZ_LAIR01000002.1"/>
</dbReference>
<comment type="caution">
    <text evidence="1">The sequence shown here is derived from an EMBL/GenBank/DDBJ whole genome shotgun (WGS) entry which is preliminary data.</text>
</comment>
<sequence>MTVKTIKVQIAVTPEALRGASQALTPEVHGAAITVLEKVADLIEEDSTRTKLLASMLGGEPR</sequence>
<gene>
    <name evidence="1" type="ORF">VV01_14430</name>
</gene>
<organism evidence="1 2">
    <name type="scientific">Luteipulveratus halotolerans</name>
    <dbReference type="NCBI Taxonomy" id="1631356"/>
    <lineage>
        <taxon>Bacteria</taxon>
        <taxon>Bacillati</taxon>
        <taxon>Actinomycetota</taxon>
        <taxon>Actinomycetes</taxon>
        <taxon>Micrococcales</taxon>
        <taxon>Dermacoccaceae</taxon>
        <taxon>Luteipulveratus</taxon>
    </lineage>
</organism>